<gene>
    <name evidence="1" type="ORF">BG57_09030</name>
</gene>
<protein>
    <submittedName>
        <fullName evidence="1">Uncharacterized protein</fullName>
    </submittedName>
</protein>
<proteinExistence type="predicted"/>
<dbReference type="AlphaFoldDB" id="A0A069NYH2"/>
<name>A0A069NYH2_9BURK</name>
<dbReference type="Proteomes" id="UP000027439">
    <property type="component" value="Unassembled WGS sequence"/>
</dbReference>
<sequence>MESGARPLEEPTRAGNDLCIFAYCAGWTAQRTLFANQNAAGSIRTAEKKTVFSRVHTWKGRTDEQGLSQRERSARWHRQGRADVRRRRIRVVRHP</sequence>
<evidence type="ECO:0000313" key="1">
    <source>
        <dbReference type="EMBL" id="KDR32759.1"/>
    </source>
</evidence>
<reference evidence="1 2" key="1">
    <citation type="submission" date="2014-03" db="EMBL/GenBank/DDBJ databases">
        <title>Draft Genome Sequences of Four Burkholderia Strains.</title>
        <authorList>
            <person name="Liu X.Y."/>
            <person name="Li C.X."/>
            <person name="Xu J.H."/>
        </authorList>
    </citation>
    <scope>NUCLEOTIDE SEQUENCE [LARGE SCALE GENOMIC DNA]</scope>
    <source>
        <strain evidence="1 2">R27</strain>
    </source>
</reference>
<evidence type="ECO:0000313" key="2">
    <source>
        <dbReference type="Proteomes" id="UP000027439"/>
    </source>
</evidence>
<dbReference type="EMBL" id="JFHE01000018">
    <property type="protein sequence ID" value="KDR32759.1"/>
    <property type="molecule type" value="Genomic_DNA"/>
</dbReference>
<comment type="caution">
    <text evidence="1">The sequence shown here is derived from an EMBL/GenBank/DDBJ whole genome shotgun (WGS) entry which is preliminary data.</text>
</comment>
<organism evidence="1 2">
    <name type="scientific">Caballeronia grimmiae</name>
    <dbReference type="NCBI Taxonomy" id="1071679"/>
    <lineage>
        <taxon>Bacteria</taxon>
        <taxon>Pseudomonadati</taxon>
        <taxon>Pseudomonadota</taxon>
        <taxon>Betaproteobacteria</taxon>
        <taxon>Burkholderiales</taxon>
        <taxon>Burkholderiaceae</taxon>
        <taxon>Caballeronia</taxon>
    </lineage>
</organism>
<accession>A0A069NYH2</accession>
<dbReference type="STRING" id="1071679.BG57_09030"/>